<proteinExistence type="predicted"/>
<evidence type="ECO:0000313" key="1">
    <source>
        <dbReference type="EMBL" id="MBX42922.1"/>
    </source>
</evidence>
<protein>
    <submittedName>
        <fullName evidence="1">Uncharacterized protein</fullName>
    </submittedName>
</protein>
<dbReference type="EMBL" id="GGEC01062438">
    <property type="protein sequence ID" value="MBX42922.1"/>
    <property type="molecule type" value="Transcribed_RNA"/>
</dbReference>
<organism evidence="1">
    <name type="scientific">Rhizophora mucronata</name>
    <name type="common">Asiatic mangrove</name>
    <dbReference type="NCBI Taxonomy" id="61149"/>
    <lineage>
        <taxon>Eukaryota</taxon>
        <taxon>Viridiplantae</taxon>
        <taxon>Streptophyta</taxon>
        <taxon>Embryophyta</taxon>
        <taxon>Tracheophyta</taxon>
        <taxon>Spermatophyta</taxon>
        <taxon>Magnoliopsida</taxon>
        <taxon>eudicotyledons</taxon>
        <taxon>Gunneridae</taxon>
        <taxon>Pentapetalae</taxon>
        <taxon>rosids</taxon>
        <taxon>fabids</taxon>
        <taxon>Malpighiales</taxon>
        <taxon>Rhizophoraceae</taxon>
        <taxon>Rhizophora</taxon>
    </lineage>
</organism>
<name>A0A2P2NKB6_RHIMU</name>
<reference evidence="1" key="1">
    <citation type="submission" date="2018-02" db="EMBL/GenBank/DDBJ databases">
        <title>Rhizophora mucronata_Transcriptome.</title>
        <authorList>
            <person name="Meera S.P."/>
            <person name="Sreeshan A."/>
            <person name="Augustine A."/>
        </authorList>
    </citation>
    <scope>NUCLEOTIDE SEQUENCE</scope>
    <source>
        <tissue evidence="1">Leaf</tissue>
    </source>
</reference>
<sequence length="13" mass="1446">MNAIISLPLCSRK</sequence>
<accession>A0A2P2NKB6</accession>